<proteinExistence type="predicted"/>
<sequence length="56" mass="6384">MLKNLKSVTLFAIFLKKITPAFTGAIVKGNHNYNKAGFVSRKEYVFFLFLLVPAYI</sequence>
<reference evidence="1" key="1">
    <citation type="journal article" date="2021" name="Proc. Natl. Acad. Sci. U.S.A.">
        <title>A Catalog of Tens of Thousands of Viruses from Human Metagenomes Reveals Hidden Associations with Chronic Diseases.</title>
        <authorList>
            <person name="Tisza M.J."/>
            <person name="Buck C.B."/>
        </authorList>
    </citation>
    <scope>NUCLEOTIDE SEQUENCE</scope>
    <source>
        <strain evidence="1">Ctf8W5</strain>
    </source>
</reference>
<protein>
    <submittedName>
        <fullName evidence="1">Uncharacterized protein</fullName>
    </submittedName>
</protein>
<evidence type="ECO:0000313" key="1">
    <source>
        <dbReference type="EMBL" id="DAE14977.1"/>
    </source>
</evidence>
<accession>A0A8S5Q819</accession>
<organism evidence="1">
    <name type="scientific">Siphoviridae sp. ctf8W5</name>
    <dbReference type="NCBI Taxonomy" id="2825595"/>
    <lineage>
        <taxon>Viruses</taxon>
        <taxon>Duplodnaviria</taxon>
        <taxon>Heunggongvirae</taxon>
        <taxon>Uroviricota</taxon>
        <taxon>Caudoviricetes</taxon>
    </lineage>
</organism>
<name>A0A8S5Q819_9CAUD</name>
<dbReference type="EMBL" id="BK015597">
    <property type="protein sequence ID" value="DAE14977.1"/>
    <property type="molecule type" value="Genomic_DNA"/>
</dbReference>